<proteinExistence type="predicted"/>
<keyword evidence="2" id="KW-1185">Reference proteome</keyword>
<gene>
    <name evidence="1" type="ORF">JCM19294_115</name>
</gene>
<evidence type="ECO:0000313" key="2">
    <source>
        <dbReference type="Proteomes" id="UP000029221"/>
    </source>
</evidence>
<comment type="caution">
    <text evidence="1">The sequence shown here is derived from an EMBL/GenBank/DDBJ whole genome shotgun (WGS) entry which is preliminary data.</text>
</comment>
<dbReference type="EMBL" id="BBML01000006">
    <property type="protein sequence ID" value="GAK97579.1"/>
    <property type="molecule type" value="Genomic_DNA"/>
</dbReference>
<evidence type="ECO:0000313" key="1">
    <source>
        <dbReference type="EMBL" id="GAK97579.1"/>
    </source>
</evidence>
<protein>
    <submittedName>
        <fullName evidence="1">Uncharacterized protein</fullName>
    </submittedName>
</protein>
<dbReference type="AlphaFoldDB" id="A0A090Q3C6"/>
<sequence>MVVSISLADTFNVLPESSNRKLSNIGSVLLLFITPPIN</sequence>
<dbReference type="Proteomes" id="UP000029221">
    <property type="component" value="Unassembled WGS sequence"/>
</dbReference>
<reference evidence="1" key="1">
    <citation type="journal article" date="2014" name="Genome Announc.">
        <title>Draft Genome Sequences of Marine Flavobacterium Nonlabens Strains NR17, NR24, NR27, NR32, NR33, and Ara13.</title>
        <authorList>
            <person name="Nakanishi M."/>
            <person name="Meirelles P."/>
            <person name="Suzuki R."/>
            <person name="Takatani N."/>
            <person name="Mino S."/>
            <person name="Suda W."/>
            <person name="Oshima K."/>
            <person name="Hattori M."/>
            <person name="Ohkuma M."/>
            <person name="Hosokawa M."/>
            <person name="Miyashita K."/>
            <person name="Thompson F.L."/>
            <person name="Niwa A."/>
            <person name="Sawabe T."/>
            <person name="Sawabe T."/>
        </authorList>
    </citation>
    <scope>NUCLEOTIDE SEQUENCE [LARGE SCALE GENOMIC DNA]</scope>
    <source>
        <strain evidence="1">JCM 19294</strain>
    </source>
</reference>
<organism evidence="1 2">
    <name type="scientific">Nonlabens tegetincola</name>
    <dbReference type="NCBI Taxonomy" id="323273"/>
    <lineage>
        <taxon>Bacteria</taxon>
        <taxon>Pseudomonadati</taxon>
        <taxon>Bacteroidota</taxon>
        <taxon>Flavobacteriia</taxon>
        <taxon>Flavobacteriales</taxon>
        <taxon>Flavobacteriaceae</taxon>
        <taxon>Nonlabens</taxon>
    </lineage>
</organism>
<accession>A0A090Q3C6</accession>
<name>A0A090Q3C6_9FLAO</name>